<name>A0ABT7L6L0_9BACI</name>
<dbReference type="PANTHER" id="PTHR38440">
    <property type="entry name" value="UPF0398 PROTEIN YPSA"/>
    <property type="match status" value="1"/>
</dbReference>
<dbReference type="Gene3D" id="3.40.50.450">
    <property type="match status" value="1"/>
</dbReference>
<dbReference type="SUPFAM" id="SSF102405">
    <property type="entry name" value="MCP/YpsA-like"/>
    <property type="match status" value="1"/>
</dbReference>
<accession>A0ABT7L6L0</accession>
<dbReference type="RefSeq" id="WP_285931990.1">
    <property type="nucleotide sequence ID" value="NZ_JASTZU010000034.1"/>
</dbReference>
<dbReference type="InterPro" id="IPR010697">
    <property type="entry name" value="YspA"/>
</dbReference>
<gene>
    <name evidence="1" type="ORF">QQS35_10315</name>
</gene>
<comment type="caution">
    <text evidence="1">The sequence shown here is derived from an EMBL/GenBank/DDBJ whole genome shotgun (WGS) entry which is preliminary data.</text>
</comment>
<dbReference type="Proteomes" id="UP001235343">
    <property type="component" value="Unassembled WGS sequence"/>
</dbReference>
<dbReference type="PANTHER" id="PTHR38440:SF1">
    <property type="entry name" value="UPF0398 PROTEIN SPR0331"/>
    <property type="match status" value="1"/>
</dbReference>
<organism evidence="1 2">
    <name type="scientific">Aquibacillus rhizosphaerae</name>
    <dbReference type="NCBI Taxonomy" id="3051431"/>
    <lineage>
        <taxon>Bacteria</taxon>
        <taxon>Bacillati</taxon>
        <taxon>Bacillota</taxon>
        <taxon>Bacilli</taxon>
        <taxon>Bacillales</taxon>
        <taxon>Bacillaceae</taxon>
        <taxon>Aquibacillus</taxon>
    </lineage>
</organism>
<dbReference type="PIRSF" id="PIRSF021290">
    <property type="entry name" value="DUF1273"/>
    <property type="match status" value="1"/>
</dbReference>
<dbReference type="NCBIfam" id="NF010181">
    <property type="entry name" value="PRK13660.1"/>
    <property type="match status" value="1"/>
</dbReference>
<reference evidence="1 2" key="1">
    <citation type="submission" date="2023-06" db="EMBL/GenBank/DDBJ databases">
        <title>Aquibacillus rhizosphaerae LR5S19.</title>
        <authorList>
            <person name="Sun J.-Q."/>
        </authorList>
    </citation>
    <scope>NUCLEOTIDE SEQUENCE [LARGE SCALE GENOMIC DNA]</scope>
    <source>
        <strain evidence="1 2">LR5S19</strain>
    </source>
</reference>
<sequence>MKVLTVTGYKPIEMSIFKPNDKKIVYIKEAIKKRLVSFIEEGLEWVLLSGQMGVELWTGEVILDLKEEYDIKIGIIPPFLNQESRWPEHYQATFEEMVLQADFHQPLYQDEYKGPFQFKARDRWLIEKSEACLVLLDEEYPGSTRFFLEEAKKFNEKKGYPIYTITPLDLEDTVQELQLNNPDYWNND</sequence>
<evidence type="ECO:0000313" key="2">
    <source>
        <dbReference type="Proteomes" id="UP001235343"/>
    </source>
</evidence>
<protein>
    <submittedName>
        <fullName evidence="1">DUF1273 domain-containing protein</fullName>
    </submittedName>
</protein>
<dbReference type="Pfam" id="PF06908">
    <property type="entry name" value="YpsA"/>
    <property type="match status" value="1"/>
</dbReference>
<keyword evidence="2" id="KW-1185">Reference proteome</keyword>
<proteinExistence type="predicted"/>
<dbReference type="EMBL" id="JASTZU010000034">
    <property type="protein sequence ID" value="MDL4840845.1"/>
    <property type="molecule type" value="Genomic_DNA"/>
</dbReference>
<evidence type="ECO:0000313" key="1">
    <source>
        <dbReference type="EMBL" id="MDL4840845.1"/>
    </source>
</evidence>